<dbReference type="AlphaFoldDB" id="A0A9P1BXY0"/>
<name>A0A9P1BXY0_9DINO</name>
<comment type="caution">
    <text evidence="2">The sequence shown here is derived from an EMBL/GenBank/DDBJ whole genome shotgun (WGS) entry which is preliminary data.</text>
</comment>
<evidence type="ECO:0000313" key="3">
    <source>
        <dbReference type="EMBL" id="CAL1135142.1"/>
    </source>
</evidence>
<protein>
    <submittedName>
        <fullName evidence="2">Uncharacterized protein</fullName>
    </submittedName>
</protein>
<dbReference type="Gene3D" id="1.10.443.10">
    <property type="entry name" value="Intergrase catalytic core"/>
    <property type="match status" value="1"/>
</dbReference>
<evidence type="ECO:0000256" key="1">
    <source>
        <dbReference type="ARBA" id="ARBA00023172"/>
    </source>
</evidence>
<organism evidence="2">
    <name type="scientific">Cladocopium goreaui</name>
    <dbReference type="NCBI Taxonomy" id="2562237"/>
    <lineage>
        <taxon>Eukaryota</taxon>
        <taxon>Sar</taxon>
        <taxon>Alveolata</taxon>
        <taxon>Dinophyceae</taxon>
        <taxon>Suessiales</taxon>
        <taxon>Symbiodiniaceae</taxon>
        <taxon>Cladocopium</taxon>
    </lineage>
</organism>
<dbReference type="GO" id="GO:0006310">
    <property type="term" value="P:DNA recombination"/>
    <property type="evidence" value="ECO:0007669"/>
    <property type="project" value="UniProtKB-KW"/>
</dbReference>
<dbReference type="InterPro" id="IPR011010">
    <property type="entry name" value="DNA_brk_join_enz"/>
</dbReference>
<dbReference type="SUPFAM" id="SSF56349">
    <property type="entry name" value="DNA breaking-rejoining enzymes"/>
    <property type="match status" value="1"/>
</dbReference>
<proteinExistence type="predicted"/>
<evidence type="ECO:0000313" key="4">
    <source>
        <dbReference type="Proteomes" id="UP001152797"/>
    </source>
</evidence>
<dbReference type="GO" id="GO:0003677">
    <property type="term" value="F:DNA binding"/>
    <property type="evidence" value="ECO:0007669"/>
    <property type="project" value="InterPro"/>
</dbReference>
<dbReference type="InterPro" id="IPR013762">
    <property type="entry name" value="Integrase-like_cat_sf"/>
</dbReference>
<evidence type="ECO:0000313" key="2">
    <source>
        <dbReference type="EMBL" id="CAI3981767.1"/>
    </source>
</evidence>
<reference evidence="2" key="1">
    <citation type="submission" date="2022-10" db="EMBL/GenBank/DDBJ databases">
        <authorList>
            <person name="Chen Y."/>
            <person name="Dougan E. K."/>
            <person name="Chan C."/>
            <person name="Rhodes N."/>
            <person name="Thang M."/>
        </authorList>
    </citation>
    <scope>NUCLEOTIDE SEQUENCE</scope>
</reference>
<sequence length="1034" mass="114675">MSELVFYRFLCAELSMGAPTSRLRGFLQAVTFCRHVMDVVELQPIMDSRRCKGTTHDENVKERKQASPLSVQELLKLHSMVEDPTDIWNALIAGAALLCCYCRGRWGDLMRSEMAFVDYDDTGHPAFLETRTGRHKTMAAQMHRHQFLPMVAPVRGVNGKDWATPWIELRRSKGLTFPPEGLVMPAPDQHGQATERPLESGECGKWLRKLLDVAPMSESSDGRRVSSHSLKCTMLSFAAKRGLPVPDRLMLGYHSSSMQMSLVYSRDGAAASLLLLERLIDEIVKGKFRPDSTRSGRIVESPDELPGAHLSHVKVEVVNSSDDDAASNQDVEAVFGGGFTLGQTSMLRRLHFESTTLMIASVKQRVDGESSDRPDSVKRIPVAEKRYRLEQQEQRLAGIAISGSARLTRVAREAGFHGLAIDHSSSRSCGIDICIFELEDQTQVDESCKFLKEEADNIAAVWIAPSCGTASRARERKLPQLTRLGVAEPIPLRSKSQPDQIDGLEGTNKLKVEKANMLYDAVEQIAQTSCKAQIFTAIENPGNSHYWGTTPMLNLVEQFGDQYVSFHNCCHGGERDKLTSVWVCADWLDRAKVKPLVAEFGSFTAAIAPLQQSQCVEEFLRQQPKGSKVTSRQLLTRGKIRVEGEGVSHHFLANSKELPDDAMVELCWIGLPSDPDDFVLRALRAGHPRGMDVHVDAAMASVVKANLVDPPFCLAKKRVEAELEQNSSWACESLFSLLGMRYATEGKKFLPFDSLFRTLGLEVDVSQFSDGRAFVGHTESRKEELGAQLKQVLSNGALSPKEAEKLRGRMIFFEGFTFGRVANSSTKTLGRFCGSSNKPKPLDAEMTRALGFLQQRISDGRPLEIQRNLHSTWLVFTDGACNQEDMTGSVGGVIYDPSGSCVSFFGEAVPTAIMEDLFRRSKNPIHELEVLPVLIASLAWGHHFTCAQVVYYIDNESARMAYIRGTGETVRASLLVQSFVENEAAQQHRVWFGRVPSHSNPADAPSRLDHSHVLAKGASQTNIDWEKVSRHLGL</sequence>
<keyword evidence="4" id="KW-1185">Reference proteome</keyword>
<dbReference type="EMBL" id="CAMXCT030000659">
    <property type="protein sequence ID" value="CAL4769079.1"/>
    <property type="molecule type" value="Genomic_DNA"/>
</dbReference>
<dbReference type="EMBL" id="CAMXCT020000659">
    <property type="protein sequence ID" value="CAL1135142.1"/>
    <property type="molecule type" value="Genomic_DNA"/>
</dbReference>
<accession>A0A9P1BXY0</accession>
<dbReference type="Proteomes" id="UP001152797">
    <property type="component" value="Unassembled WGS sequence"/>
</dbReference>
<dbReference type="GO" id="GO:0015074">
    <property type="term" value="P:DNA integration"/>
    <property type="evidence" value="ECO:0007669"/>
    <property type="project" value="InterPro"/>
</dbReference>
<dbReference type="EMBL" id="CAMXCT010000659">
    <property type="protein sequence ID" value="CAI3981767.1"/>
    <property type="molecule type" value="Genomic_DNA"/>
</dbReference>
<gene>
    <name evidence="2" type="ORF">C1SCF055_LOCUS9527</name>
</gene>
<reference evidence="3" key="2">
    <citation type="submission" date="2024-04" db="EMBL/GenBank/DDBJ databases">
        <authorList>
            <person name="Chen Y."/>
            <person name="Shah S."/>
            <person name="Dougan E. K."/>
            <person name="Thang M."/>
            <person name="Chan C."/>
        </authorList>
    </citation>
    <scope>NUCLEOTIDE SEQUENCE [LARGE SCALE GENOMIC DNA]</scope>
</reference>
<keyword evidence="1" id="KW-0233">DNA recombination</keyword>